<name>A0A3M7MC21_9PLEO</name>
<proteinExistence type="predicted"/>
<gene>
    <name evidence="2" type="ORF">GMOD_00007005</name>
</gene>
<accession>A0A3M7MC21</accession>
<evidence type="ECO:0000313" key="3">
    <source>
        <dbReference type="Proteomes" id="UP000265663"/>
    </source>
</evidence>
<evidence type="ECO:0000313" key="2">
    <source>
        <dbReference type="EMBL" id="RMZ72017.1"/>
    </source>
</evidence>
<feature type="compositionally biased region" description="Gly residues" evidence="1">
    <location>
        <begin position="246"/>
        <end position="255"/>
    </location>
</feature>
<feature type="compositionally biased region" description="Basic and acidic residues" evidence="1">
    <location>
        <begin position="175"/>
        <end position="185"/>
    </location>
</feature>
<feature type="region of interest" description="Disordered" evidence="1">
    <location>
        <begin position="246"/>
        <end position="314"/>
    </location>
</feature>
<sequence length="314" mass="33669">MDFNNPNAYGGQFANSPQHAQFDAQARLQQQANPHGQYGQAASFPGMGGAMGSNVIQQGVPYLQRGKPTASPASATGQQPFATPTPQPQQSPGAMQSNGHHHQPMNLQLPVKSEPPQLQTPIKQVPPSPVSPIHHARAQDRVATLLEINSILIREVCDLQVQGKAGPVGSAASEAKPEAEKAQPSKEYVDYMRRLQANLAYLAQNAEKVPKPGQQVQPGPAIMALPSAPAELVKLYTKLQDLFPGWKGGQTGGGQMKQSPGPQRSSSSLNMSQPPSAGLQPNWGQNAMQQGMQQLGQLNQQQQQQQNIQKQEGQ</sequence>
<dbReference type="EMBL" id="KE747829">
    <property type="protein sequence ID" value="RMZ72017.1"/>
    <property type="molecule type" value="Genomic_DNA"/>
</dbReference>
<dbReference type="OrthoDB" id="2530523at2759"/>
<feature type="region of interest" description="Disordered" evidence="1">
    <location>
        <begin position="166"/>
        <end position="185"/>
    </location>
</feature>
<dbReference type="Proteomes" id="UP000265663">
    <property type="component" value="Unassembled WGS sequence"/>
</dbReference>
<organism evidence="2 3">
    <name type="scientific">Pyrenophora seminiperda CCB06</name>
    <dbReference type="NCBI Taxonomy" id="1302712"/>
    <lineage>
        <taxon>Eukaryota</taxon>
        <taxon>Fungi</taxon>
        <taxon>Dikarya</taxon>
        <taxon>Ascomycota</taxon>
        <taxon>Pezizomycotina</taxon>
        <taxon>Dothideomycetes</taxon>
        <taxon>Pleosporomycetidae</taxon>
        <taxon>Pleosporales</taxon>
        <taxon>Pleosporineae</taxon>
        <taxon>Pleosporaceae</taxon>
        <taxon>Pyrenophora</taxon>
    </lineage>
</organism>
<feature type="region of interest" description="Disordered" evidence="1">
    <location>
        <begin position="1"/>
        <end position="52"/>
    </location>
</feature>
<feature type="compositionally biased region" description="Polar residues" evidence="1">
    <location>
        <begin position="1"/>
        <end position="19"/>
    </location>
</feature>
<dbReference type="AlphaFoldDB" id="A0A3M7MC21"/>
<protein>
    <submittedName>
        <fullName evidence="2">Glutamine repeat-1</fullName>
    </submittedName>
</protein>
<feature type="compositionally biased region" description="Low complexity" evidence="1">
    <location>
        <begin position="256"/>
        <end position="314"/>
    </location>
</feature>
<keyword evidence="3" id="KW-1185">Reference proteome</keyword>
<reference evidence="2 3" key="1">
    <citation type="journal article" date="2014" name="PLoS ONE">
        <title>De novo Genome Assembly of the Fungal Plant Pathogen Pyrenophora semeniperda.</title>
        <authorList>
            <person name="Soliai M.M."/>
            <person name="Meyer S.E."/>
            <person name="Udall J.A."/>
            <person name="Elzinga D.E."/>
            <person name="Hermansen R.A."/>
            <person name="Bodily P.M."/>
            <person name="Hart A.A."/>
            <person name="Coleman C.E."/>
        </authorList>
    </citation>
    <scope>NUCLEOTIDE SEQUENCE [LARGE SCALE GENOMIC DNA]</scope>
    <source>
        <strain evidence="2 3">CCB06</strain>
        <tissue evidence="2">Mycelium</tissue>
    </source>
</reference>
<feature type="region of interest" description="Disordered" evidence="1">
    <location>
        <begin position="64"/>
        <end position="112"/>
    </location>
</feature>
<evidence type="ECO:0000256" key="1">
    <source>
        <dbReference type="SAM" id="MobiDB-lite"/>
    </source>
</evidence>